<reference evidence="11 12" key="1">
    <citation type="submission" date="2017-09" db="EMBL/GenBank/DDBJ databases">
        <title>Depth-based differentiation of microbial function through sediment-hosted aquifers and enrichment of novel symbionts in the deep terrestrial subsurface.</title>
        <authorList>
            <person name="Probst A.J."/>
            <person name="Ladd B."/>
            <person name="Jarett J.K."/>
            <person name="Geller-Mcgrath D.E."/>
            <person name="Sieber C.M."/>
            <person name="Emerson J.B."/>
            <person name="Anantharaman K."/>
            <person name="Thomas B.C."/>
            <person name="Malmstrom R."/>
            <person name="Stieglmeier M."/>
            <person name="Klingl A."/>
            <person name="Woyke T."/>
            <person name="Ryan C.M."/>
            <person name="Banfield J.F."/>
        </authorList>
    </citation>
    <scope>NUCLEOTIDE SEQUENCE [LARGE SCALE GENOMIC DNA]</scope>
    <source>
        <strain evidence="11">CG23_combo_of_CG06-09_8_20_14_all_37_13</strain>
    </source>
</reference>
<dbReference type="InterPro" id="IPR003607">
    <property type="entry name" value="HD/PDEase_dom"/>
</dbReference>
<dbReference type="AlphaFoldDB" id="A0A2G9YCT5"/>
<protein>
    <recommendedName>
        <fullName evidence="10">HD/PDEase domain-containing protein</fullName>
    </recommendedName>
</protein>
<sequence length="467" mass="54228">MQIQEQVKKILAKLQQAGYEAYLVGGCVRDLIMANPPAGGPKDWDIATNALPEQVKVLFKKSFYNNQFGTVTVLPTKTEITTFRKEAKYTDKRHPDKIEFTDSLEEDLKRRDFTINAIAFNGKKIINPTKDLEKKLIRTVGNPEDRFSEDALRLMRAVRFAVQLDFKIEEKTEKAIKKYHNLLKFVAQERIRDEFVKIIQSNSPDQGVLMLKKLKLLQYIIPELEIGIGVIQNKHHIYTVFEHSLLSLKYSRTGLALRLAALLHDIAKPHVKEGEGSDATFYNHDFLSAQWAIRILRRLRFSRETITKIVVLIRNHMFLSDPDRITEAGVRRLIRRVGPENMRDLINLRIADRLGSGVPKARPYRLRYFEYLINKVSKDPISVKMLKINGEDVMNTLKIRPCPKIGLLLKVLLNEVLDDPSKNNNEYLKKRLIELNEFVETELKQKSREVIEKKEEIELAEKKKFRV</sequence>
<dbReference type="EMBL" id="PCRH01000046">
    <property type="protein sequence ID" value="PIP17046.1"/>
    <property type="molecule type" value="Genomic_DNA"/>
</dbReference>
<dbReference type="InterPro" id="IPR002646">
    <property type="entry name" value="PolA_pol_head_dom"/>
</dbReference>
<accession>A0A2G9YCT5</accession>
<evidence type="ECO:0000256" key="2">
    <source>
        <dbReference type="ARBA" id="ARBA00022679"/>
    </source>
</evidence>
<dbReference type="PANTHER" id="PTHR46173:SF1">
    <property type="entry name" value="CCA TRNA NUCLEOTIDYLTRANSFERASE 1, MITOCHONDRIAL"/>
    <property type="match status" value="1"/>
</dbReference>
<keyword evidence="3" id="KW-0819">tRNA processing</keyword>
<dbReference type="Pfam" id="PF01743">
    <property type="entry name" value="PolyA_pol"/>
    <property type="match status" value="1"/>
</dbReference>
<dbReference type="GO" id="GO:0008033">
    <property type="term" value="P:tRNA processing"/>
    <property type="evidence" value="ECO:0007669"/>
    <property type="project" value="UniProtKB-KW"/>
</dbReference>
<keyword evidence="9" id="KW-0175">Coiled coil</keyword>
<feature type="coiled-coil region" evidence="9">
    <location>
        <begin position="429"/>
        <end position="463"/>
    </location>
</feature>
<comment type="caution">
    <text evidence="11">The sequence shown here is derived from an EMBL/GenBank/DDBJ whole genome shotgun (WGS) entry which is preliminary data.</text>
</comment>
<dbReference type="SUPFAM" id="SSF81891">
    <property type="entry name" value="Poly A polymerase C-terminal region-like"/>
    <property type="match status" value="1"/>
</dbReference>
<organism evidence="11 12">
    <name type="scientific">Candidatus Portnoybacteria bacterium CG23_combo_of_CG06-09_8_20_14_all_37_13</name>
    <dbReference type="NCBI Taxonomy" id="1974819"/>
    <lineage>
        <taxon>Bacteria</taxon>
        <taxon>Candidatus Portnoyibacteriota</taxon>
    </lineage>
</organism>
<gene>
    <name evidence="11" type="ORF">COX44_02115</name>
</gene>
<feature type="domain" description="HD/PDEase" evidence="10">
    <location>
        <begin position="236"/>
        <end position="366"/>
    </location>
</feature>
<dbReference type="InterPro" id="IPR050264">
    <property type="entry name" value="Bact_CCA-adding_enz_type3_sf"/>
</dbReference>
<dbReference type="GO" id="GO:0046872">
    <property type="term" value="F:metal ion binding"/>
    <property type="evidence" value="ECO:0007669"/>
    <property type="project" value="UniProtKB-KW"/>
</dbReference>
<evidence type="ECO:0000259" key="10">
    <source>
        <dbReference type="SMART" id="SM00471"/>
    </source>
</evidence>
<dbReference type="Gene3D" id="1.10.3090.10">
    <property type="entry name" value="cca-adding enzyme, domain 2"/>
    <property type="match status" value="1"/>
</dbReference>
<dbReference type="GO" id="GO:0016779">
    <property type="term" value="F:nucleotidyltransferase activity"/>
    <property type="evidence" value="ECO:0007669"/>
    <property type="project" value="UniProtKB-KW"/>
</dbReference>
<dbReference type="Pfam" id="PF01966">
    <property type="entry name" value="HD"/>
    <property type="match status" value="1"/>
</dbReference>
<evidence type="ECO:0000256" key="1">
    <source>
        <dbReference type="ARBA" id="ARBA00001946"/>
    </source>
</evidence>
<dbReference type="InterPro" id="IPR032828">
    <property type="entry name" value="PolyA_RNA-bd"/>
</dbReference>
<dbReference type="InterPro" id="IPR006674">
    <property type="entry name" value="HD_domain"/>
</dbReference>
<evidence type="ECO:0000256" key="5">
    <source>
        <dbReference type="ARBA" id="ARBA00022723"/>
    </source>
</evidence>
<evidence type="ECO:0000256" key="6">
    <source>
        <dbReference type="ARBA" id="ARBA00022741"/>
    </source>
</evidence>
<dbReference type="GO" id="GO:0000049">
    <property type="term" value="F:tRNA binding"/>
    <property type="evidence" value="ECO:0007669"/>
    <property type="project" value="TreeGrafter"/>
</dbReference>
<keyword evidence="7" id="KW-0460">Magnesium</keyword>
<dbReference type="SUPFAM" id="SSF81301">
    <property type="entry name" value="Nucleotidyltransferase"/>
    <property type="match status" value="1"/>
</dbReference>
<dbReference type="Gene3D" id="1.10.246.80">
    <property type="match status" value="1"/>
</dbReference>
<keyword evidence="2 8" id="KW-0808">Transferase</keyword>
<evidence type="ECO:0000313" key="11">
    <source>
        <dbReference type="EMBL" id="PIP17046.1"/>
    </source>
</evidence>
<evidence type="ECO:0000256" key="7">
    <source>
        <dbReference type="ARBA" id="ARBA00022842"/>
    </source>
</evidence>
<keyword evidence="8" id="KW-0694">RNA-binding</keyword>
<comment type="cofactor">
    <cofactor evidence="1">
        <name>Mg(2+)</name>
        <dbReference type="ChEBI" id="CHEBI:18420"/>
    </cofactor>
</comment>
<dbReference type="CDD" id="cd05398">
    <property type="entry name" value="NT_ClassII-CCAase"/>
    <property type="match status" value="1"/>
</dbReference>
<evidence type="ECO:0000256" key="3">
    <source>
        <dbReference type="ARBA" id="ARBA00022694"/>
    </source>
</evidence>
<dbReference type="Pfam" id="PF12627">
    <property type="entry name" value="PolyA_pol_RNAbd"/>
    <property type="match status" value="1"/>
</dbReference>
<keyword evidence="6" id="KW-0547">Nucleotide-binding</keyword>
<dbReference type="GO" id="GO:0000166">
    <property type="term" value="F:nucleotide binding"/>
    <property type="evidence" value="ECO:0007669"/>
    <property type="project" value="UniProtKB-KW"/>
</dbReference>
<name>A0A2G9YCT5_9BACT</name>
<dbReference type="PANTHER" id="PTHR46173">
    <property type="entry name" value="CCA TRNA NUCLEOTIDYLTRANSFERASE 1, MITOCHONDRIAL"/>
    <property type="match status" value="1"/>
</dbReference>
<evidence type="ECO:0000256" key="9">
    <source>
        <dbReference type="SAM" id="Coils"/>
    </source>
</evidence>
<proteinExistence type="inferred from homology"/>
<keyword evidence="4" id="KW-0548">Nucleotidyltransferase</keyword>
<keyword evidence="5" id="KW-0479">Metal-binding</keyword>
<evidence type="ECO:0000256" key="8">
    <source>
        <dbReference type="RuleBase" id="RU003953"/>
    </source>
</evidence>
<dbReference type="InterPro" id="IPR043519">
    <property type="entry name" value="NT_sf"/>
</dbReference>
<comment type="similarity">
    <text evidence="8">Belongs to the tRNA nucleotidyltransferase/poly(A) polymerase family.</text>
</comment>
<dbReference type="Gene3D" id="3.30.460.10">
    <property type="entry name" value="Beta Polymerase, domain 2"/>
    <property type="match status" value="1"/>
</dbReference>
<evidence type="ECO:0000313" key="12">
    <source>
        <dbReference type="Proteomes" id="UP000231480"/>
    </source>
</evidence>
<dbReference type="SMART" id="SM00471">
    <property type="entry name" value="HDc"/>
    <property type="match status" value="1"/>
</dbReference>
<evidence type="ECO:0000256" key="4">
    <source>
        <dbReference type="ARBA" id="ARBA00022695"/>
    </source>
</evidence>
<dbReference type="Proteomes" id="UP000231480">
    <property type="component" value="Unassembled WGS sequence"/>
</dbReference>